<gene>
    <name evidence="3" type="ORF">DDU33_02260</name>
</gene>
<dbReference type="EMBL" id="CP029206">
    <property type="protein sequence ID" value="AWI50388.1"/>
    <property type="molecule type" value="Genomic_DNA"/>
</dbReference>
<dbReference type="CDD" id="cd08352">
    <property type="entry name" value="VOC_Bs_YwkD_like"/>
    <property type="match status" value="1"/>
</dbReference>
<dbReference type="KEGG" id="apor:DDU33_02260"/>
<dbReference type="InterPro" id="IPR004360">
    <property type="entry name" value="Glyas_Fos-R_dOase_dom"/>
</dbReference>
<dbReference type="InterPro" id="IPR051332">
    <property type="entry name" value="Fosfomycin_Res_Enzymes"/>
</dbReference>
<reference evidence="4" key="1">
    <citation type="submission" date="2018-05" db="EMBL/GenBank/DDBJ databases">
        <title>Complete genome sequence of Actinobacillus porcitonsillarum reference strain 9953L55 (CCUG 46996).</title>
        <authorList>
            <person name="Dona V."/>
            <person name="Perreten V."/>
        </authorList>
    </citation>
    <scope>NUCLEOTIDE SEQUENCE [LARGE SCALE GENOMIC DNA]</scope>
    <source>
        <strain evidence="4">9953L55</strain>
    </source>
</reference>
<dbReference type="InterPro" id="IPR029068">
    <property type="entry name" value="Glyas_Bleomycin-R_OHBP_Dase"/>
</dbReference>
<evidence type="ECO:0000256" key="1">
    <source>
        <dbReference type="ARBA" id="ARBA00022723"/>
    </source>
</evidence>
<organism evidence="3 4">
    <name type="scientific">Actinobacillus porcitonsillarum</name>
    <dbReference type="NCBI Taxonomy" id="189834"/>
    <lineage>
        <taxon>Bacteria</taxon>
        <taxon>Pseudomonadati</taxon>
        <taxon>Pseudomonadota</taxon>
        <taxon>Gammaproteobacteria</taxon>
        <taxon>Pasteurellales</taxon>
        <taxon>Pasteurellaceae</taxon>
        <taxon>Actinobacillus</taxon>
    </lineage>
</organism>
<dbReference type="PROSITE" id="PS51819">
    <property type="entry name" value="VOC"/>
    <property type="match status" value="1"/>
</dbReference>
<dbReference type="InterPro" id="IPR037478">
    <property type="entry name" value="YwkD-like_dom"/>
</dbReference>
<dbReference type="PANTHER" id="PTHR36113:SF6">
    <property type="entry name" value="FOSFOMYCIN RESISTANCE PROTEIN FOSX"/>
    <property type="match status" value="1"/>
</dbReference>
<feature type="domain" description="VOC" evidence="2">
    <location>
        <begin position="6"/>
        <end position="129"/>
    </location>
</feature>
<dbReference type="Pfam" id="PF00903">
    <property type="entry name" value="Glyoxalase"/>
    <property type="match status" value="1"/>
</dbReference>
<proteinExistence type="predicted"/>
<evidence type="ECO:0000259" key="2">
    <source>
        <dbReference type="PROSITE" id="PS51819"/>
    </source>
</evidence>
<keyword evidence="4" id="KW-1185">Reference proteome</keyword>
<dbReference type="Gene3D" id="3.10.180.10">
    <property type="entry name" value="2,3-Dihydroxybiphenyl 1,2-Dioxygenase, domain 1"/>
    <property type="match status" value="1"/>
</dbReference>
<sequence length="131" mass="15182">MTPILGFHHIALIVSDYEKSKHFYTQILGGDILAETYRAERQSYKLDLRFADGSQIELFSFPNPPQRINSPEACGLRHLAFRVPNMEHAVQYLATYGIEAEPIRIDELTGKKFTFFRDPDDLPLEFYEVNE</sequence>
<protein>
    <submittedName>
        <fullName evidence="3">VOC family protein</fullName>
    </submittedName>
</protein>
<dbReference type="Proteomes" id="UP000244920">
    <property type="component" value="Chromosome"/>
</dbReference>
<accession>A0A2U8FHE0</accession>
<dbReference type="InterPro" id="IPR037523">
    <property type="entry name" value="VOC_core"/>
</dbReference>
<evidence type="ECO:0000313" key="3">
    <source>
        <dbReference type="EMBL" id="AWI50388.1"/>
    </source>
</evidence>
<evidence type="ECO:0000313" key="4">
    <source>
        <dbReference type="Proteomes" id="UP000244920"/>
    </source>
</evidence>
<dbReference type="SUPFAM" id="SSF54593">
    <property type="entry name" value="Glyoxalase/Bleomycin resistance protein/Dihydroxybiphenyl dioxygenase"/>
    <property type="match status" value="1"/>
</dbReference>
<name>A0A2U8FHE0_9PAST</name>
<dbReference type="AlphaFoldDB" id="A0A2U8FHE0"/>
<dbReference type="PANTHER" id="PTHR36113">
    <property type="entry name" value="LYASE, PUTATIVE-RELATED-RELATED"/>
    <property type="match status" value="1"/>
</dbReference>
<dbReference type="GO" id="GO:0046872">
    <property type="term" value="F:metal ion binding"/>
    <property type="evidence" value="ECO:0007669"/>
    <property type="project" value="UniProtKB-KW"/>
</dbReference>
<keyword evidence="1" id="KW-0479">Metal-binding</keyword>
<dbReference type="NCBIfam" id="NF008551">
    <property type="entry name" value="PRK11478.1"/>
    <property type="match status" value="1"/>
</dbReference>